<dbReference type="PANTHER" id="PTHR39430:SF1">
    <property type="entry name" value="PROTEASE"/>
    <property type="match status" value="1"/>
</dbReference>
<feature type="transmembrane region" description="Helical" evidence="1">
    <location>
        <begin position="240"/>
        <end position="261"/>
    </location>
</feature>
<evidence type="ECO:0000256" key="1">
    <source>
        <dbReference type="SAM" id="Phobius"/>
    </source>
</evidence>
<dbReference type="InterPro" id="IPR003675">
    <property type="entry name" value="Rce1/LyrA-like_dom"/>
</dbReference>
<dbReference type="PANTHER" id="PTHR39430">
    <property type="entry name" value="MEMBRANE-ASSOCIATED PROTEASE-RELATED"/>
    <property type="match status" value="1"/>
</dbReference>
<evidence type="ECO:0000259" key="2">
    <source>
        <dbReference type="Pfam" id="PF02517"/>
    </source>
</evidence>
<feature type="domain" description="CAAX prenyl protease 2/Lysostaphin resistance protein A-like" evidence="2">
    <location>
        <begin position="122"/>
        <end position="224"/>
    </location>
</feature>
<sequence length="275" mass="30400">MRKKEKNMQKQSDIKCNWKFQLALSVAIFAIFSIYVPALGALGLDLTNGTLLSEGSRLFVSVALATVCGCLIREELEKKNPLHLSGRTKILLGLLGAVFLIVAFQIGMFFNWMDVLQLDPVSILKCFFIAVAAAVFEELLVRGLILSALEKAFQNSRHRLLLAGLISALIFGALHYYNLFQNASLGEINQQVFYAAALGVMFAAFRICFQNLWLPILIHFAIDFQPFIGESGGGGGQSPWTFLLLLFVPLALMAAVTLFSADRDAGICRKEEEKE</sequence>
<reference evidence="3 4" key="1">
    <citation type="submission" date="2019-08" db="EMBL/GenBank/DDBJ databases">
        <title>In-depth cultivation of the pig gut microbiome towards novel bacterial diversity and tailored functional studies.</title>
        <authorList>
            <person name="Wylensek D."/>
            <person name="Hitch T.C.A."/>
            <person name="Clavel T."/>
        </authorList>
    </citation>
    <scope>NUCLEOTIDE SEQUENCE [LARGE SCALE GENOMIC DNA]</scope>
    <source>
        <strain evidence="3 4">68-1-5</strain>
    </source>
</reference>
<dbReference type="GO" id="GO:0080120">
    <property type="term" value="P:CAAX-box protein maturation"/>
    <property type="evidence" value="ECO:0007669"/>
    <property type="project" value="UniProtKB-ARBA"/>
</dbReference>
<keyword evidence="4" id="KW-1185">Reference proteome</keyword>
<name>A0A6N7V020_9FIRM</name>
<feature type="transmembrane region" description="Helical" evidence="1">
    <location>
        <begin position="88"/>
        <end position="110"/>
    </location>
</feature>
<accession>A0A6N7V020</accession>
<dbReference type="Proteomes" id="UP000434409">
    <property type="component" value="Unassembled WGS sequence"/>
</dbReference>
<dbReference type="GO" id="GO:0008237">
    <property type="term" value="F:metallopeptidase activity"/>
    <property type="evidence" value="ECO:0007669"/>
    <property type="project" value="UniProtKB-KW"/>
</dbReference>
<keyword evidence="1" id="KW-0472">Membrane</keyword>
<keyword evidence="3" id="KW-0645">Protease</keyword>
<comment type="caution">
    <text evidence="3">The sequence shown here is derived from an EMBL/GenBank/DDBJ whole genome shotgun (WGS) entry which is preliminary data.</text>
</comment>
<feature type="transmembrane region" description="Helical" evidence="1">
    <location>
        <begin position="122"/>
        <end position="140"/>
    </location>
</feature>
<dbReference type="GO" id="GO:0004175">
    <property type="term" value="F:endopeptidase activity"/>
    <property type="evidence" value="ECO:0007669"/>
    <property type="project" value="UniProtKB-ARBA"/>
</dbReference>
<keyword evidence="3" id="KW-0482">Metalloprotease</keyword>
<keyword evidence="1" id="KW-1133">Transmembrane helix</keyword>
<dbReference type="Pfam" id="PF02517">
    <property type="entry name" value="Rce1-like"/>
    <property type="match status" value="1"/>
</dbReference>
<gene>
    <name evidence="3" type="ORF">FYJ34_06630</name>
</gene>
<dbReference type="EMBL" id="VULY01000018">
    <property type="protein sequence ID" value="MSR93935.1"/>
    <property type="molecule type" value="Genomic_DNA"/>
</dbReference>
<keyword evidence="1" id="KW-0812">Transmembrane</keyword>
<feature type="transmembrane region" description="Helical" evidence="1">
    <location>
        <begin position="188"/>
        <end position="205"/>
    </location>
</feature>
<feature type="transmembrane region" description="Helical" evidence="1">
    <location>
        <begin position="20"/>
        <end position="38"/>
    </location>
</feature>
<organism evidence="3 4">
    <name type="scientific">Suipraeoptans intestinalis</name>
    <dbReference type="NCBI Taxonomy" id="2606628"/>
    <lineage>
        <taxon>Bacteria</taxon>
        <taxon>Bacillati</taxon>
        <taxon>Bacillota</taxon>
        <taxon>Clostridia</taxon>
        <taxon>Lachnospirales</taxon>
        <taxon>Lachnospiraceae</taxon>
        <taxon>Suipraeoptans</taxon>
    </lineage>
</organism>
<dbReference type="AlphaFoldDB" id="A0A6N7V020"/>
<proteinExistence type="predicted"/>
<evidence type="ECO:0000313" key="4">
    <source>
        <dbReference type="Proteomes" id="UP000434409"/>
    </source>
</evidence>
<keyword evidence="3" id="KW-0378">Hydrolase</keyword>
<protein>
    <submittedName>
        <fullName evidence="3">CPBP family intramembrane metalloprotease</fullName>
    </submittedName>
</protein>
<dbReference type="GO" id="GO:0006508">
    <property type="term" value="P:proteolysis"/>
    <property type="evidence" value="ECO:0007669"/>
    <property type="project" value="UniProtKB-KW"/>
</dbReference>
<evidence type="ECO:0000313" key="3">
    <source>
        <dbReference type="EMBL" id="MSR93935.1"/>
    </source>
</evidence>
<feature type="transmembrane region" description="Helical" evidence="1">
    <location>
        <begin position="160"/>
        <end position="176"/>
    </location>
</feature>